<dbReference type="Pfam" id="PF00069">
    <property type="entry name" value="Pkinase"/>
    <property type="match status" value="1"/>
</dbReference>
<comment type="catalytic activity">
    <reaction evidence="11">
        <text>L-threonyl-[protein] + ATP = O-phospho-L-threonyl-[protein] + ADP + H(+)</text>
        <dbReference type="Rhea" id="RHEA:46608"/>
        <dbReference type="Rhea" id="RHEA-COMP:11060"/>
        <dbReference type="Rhea" id="RHEA-COMP:11605"/>
        <dbReference type="ChEBI" id="CHEBI:15378"/>
        <dbReference type="ChEBI" id="CHEBI:30013"/>
        <dbReference type="ChEBI" id="CHEBI:30616"/>
        <dbReference type="ChEBI" id="CHEBI:61977"/>
        <dbReference type="ChEBI" id="CHEBI:456216"/>
        <dbReference type="EC" id="2.7.11.24"/>
    </reaction>
</comment>
<dbReference type="PANTHER" id="PTHR24055">
    <property type="entry name" value="MITOGEN-ACTIVATED PROTEIN KINASE"/>
    <property type="match status" value="1"/>
</dbReference>
<dbReference type="GO" id="GO:0005524">
    <property type="term" value="F:ATP binding"/>
    <property type="evidence" value="ECO:0007669"/>
    <property type="project" value="UniProtKB-UniRule"/>
</dbReference>
<evidence type="ECO:0000256" key="7">
    <source>
        <dbReference type="ARBA" id="ARBA00022840"/>
    </source>
</evidence>
<dbReference type="GO" id="GO:0004707">
    <property type="term" value="F:MAP kinase activity"/>
    <property type="evidence" value="ECO:0007669"/>
    <property type="project" value="UniProtKB-EC"/>
</dbReference>
<evidence type="ECO:0000256" key="5">
    <source>
        <dbReference type="ARBA" id="ARBA00022741"/>
    </source>
</evidence>
<evidence type="ECO:0000256" key="11">
    <source>
        <dbReference type="RuleBase" id="RU361165"/>
    </source>
</evidence>
<keyword evidence="4 11" id="KW-0808">Transferase</keyword>
<comment type="subcellular location">
    <subcellularLocation>
        <location evidence="2">Nucleus</location>
    </subcellularLocation>
</comment>
<keyword evidence="8" id="KW-0539">Nucleus</keyword>
<gene>
    <name evidence="14" type="ORF">PaG_05940</name>
</gene>
<dbReference type="Gene3D" id="1.10.510.10">
    <property type="entry name" value="Transferase(Phosphotransferase) domain 1"/>
    <property type="match status" value="1"/>
</dbReference>
<comment type="similarity">
    <text evidence="11">Belongs to the protein kinase superfamily. Ser/Thr protein kinase family. MAP kinase subfamily.</text>
</comment>
<evidence type="ECO:0000256" key="8">
    <source>
        <dbReference type="ARBA" id="ARBA00023242"/>
    </source>
</evidence>
<evidence type="ECO:0000313" key="14">
    <source>
        <dbReference type="EMBL" id="ETS59955.1"/>
    </source>
</evidence>
<name>W3VEK6_MOEAP</name>
<protein>
    <recommendedName>
        <fullName evidence="11">Mitogen-activated protein kinase</fullName>
        <ecNumber evidence="11">2.7.11.24</ecNumber>
    </recommendedName>
</protein>
<feature type="binding site" evidence="10">
    <location>
        <position position="252"/>
    </location>
    <ligand>
        <name>ATP</name>
        <dbReference type="ChEBI" id="CHEBI:30616"/>
    </ligand>
</feature>
<dbReference type="PROSITE" id="PS50011">
    <property type="entry name" value="PROTEIN_KINASE_DOM"/>
    <property type="match status" value="1"/>
</dbReference>
<organism evidence="14 15">
    <name type="scientific">Moesziomyces aphidis</name>
    <name type="common">Pseudozyma aphidis</name>
    <dbReference type="NCBI Taxonomy" id="84754"/>
    <lineage>
        <taxon>Eukaryota</taxon>
        <taxon>Fungi</taxon>
        <taxon>Dikarya</taxon>
        <taxon>Basidiomycota</taxon>
        <taxon>Ustilaginomycotina</taxon>
        <taxon>Ustilaginomycetes</taxon>
        <taxon>Ustilaginales</taxon>
        <taxon>Ustilaginaceae</taxon>
        <taxon>Moesziomyces</taxon>
    </lineage>
</organism>
<sequence length="555" mass="61908">MSARRPASGVAVFEAASPTRTERGAPSGVSPNRPAPPIPEDQPPGSDEFGVPRAVHAEKAFVSAAAGLSDAAEASEASLGHGLWHRNQLVPVSQLGERSFFSPQKFGDAGRRVWPVLENRRTDQRILALNCAAAAAALPKKNADRQTHASDARSLLSSSWPGPGIATTQKASSSLAHPVTTTVSLAVIRTTIQSQHTHPETTTMAHGQQSNQSASFKVGETYKIVDVVGEGAYGVVCSAIHVPSSSRVAIKKITPFDHSMFCLRTLREIKLLRHFNHENIISILDIVKPDDYDSFSEVYLIQELMETDMHRVIRTQELSDDHCQYFIYQTLRGLKALHSAQVLHRDLKPSNLLLNANCDLKICDFGLARSANQPEAEGTGFMTEYVATRWYRAPEIMLTFKEYTKAIDVWSVGCILAEMLSGKPLFPGRDYHHQLSLTLEILGTPSLDDFYAITSTRSRDYIRALPFRKKRNFSQMFPNANPLAVDLMERCLTFSPRKRITVEEALAHPYLEPYHDPEDEPTAEPLDPSFFDFDYCKEQLSRSELKRLIYNEIMR</sequence>
<accession>W3VEK6</accession>
<evidence type="ECO:0000313" key="15">
    <source>
        <dbReference type="Proteomes" id="UP000019462"/>
    </source>
</evidence>
<dbReference type="CDD" id="cd07849">
    <property type="entry name" value="STKc_ERK1_2_like"/>
    <property type="match status" value="1"/>
</dbReference>
<evidence type="ECO:0000256" key="12">
    <source>
        <dbReference type="SAM" id="MobiDB-lite"/>
    </source>
</evidence>
<evidence type="ECO:0000256" key="3">
    <source>
        <dbReference type="ARBA" id="ARBA00022527"/>
    </source>
</evidence>
<dbReference type="OrthoDB" id="192887at2759"/>
<dbReference type="InterPro" id="IPR008271">
    <property type="entry name" value="Ser/Thr_kinase_AS"/>
</dbReference>
<dbReference type="EC" id="2.7.11.24" evidence="11"/>
<dbReference type="InterPro" id="IPR050117">
    <property type="entry name" value="MAPK"/>
</dbReference>
<evidence type="ECO:0000256" key="2">
    <source>
        <dbReference type="ARBA" id="ARBA00004123"/>
    </source>
</evidence>
<evidence type="ECO:0000256" key="1">
    <source>
        <dbReference type="ARBA" id="ARBA00001946"/>
    </source>
</evidence>
<dbReference type="InterPro" id="IPR000719">
    <property type="entry name" value="Prot_kinase_dom"/>
</dbReference>
<dbReference type="PROSITE" id="PS01351">
    <property type="entry name" value="MAPK"/>
    <property type="match status" value="1"/>
</dbReference>
<evidence type="ECO:0000259" key="13">
    <source>
        <dbReference type="PROSITE" id="PS50011"/>
    </source>
</evidence>
<keyword evidence="5 10" id="KW-0547">Nucleotide-binding</keyword>
<dbReference type="HOGENOM" id="CLU_000288_181_1_1"/>
<comment type="cofactor">
    <cofactor evidence="1 11">
        <name>Mg(2+)</name>
        <dbReference type="ChEBI" id="CHEBI:18420"/>
    </cofactor>
</comment>
<keyword evidence="3 11" id="KW-0723">Serine/threonine-protein kinase</keyword>
<reference evidence="14 15" key="1">
    <citation type="journal article" date="2014" name="Genome Announc.">
        <title>Genome sequence of the basidiomycetous fungus Pseudozyma aphidis DSM70725, an efficient producer of biosurfactant mannosylerythritol lipids.</title>
        <authorList>
            <person name="Lorenz S."/>
            <person name="Guenther M."/>
            <person name="Grumaz C."/>
            <person name="Rupp S."/>
            <person name="Zibek S."/>
            <person name="Sohn K."/>
        </authorList>
    </citation>
    <scope>NUCLEOTIDE SEQUENCE [LARGE SCALE GENOMIC DNA]</scope>
    <source>
        <strain evidence="15">ATCC 32657 / CBS 517.83 / DSM 70725 / JCM 10318 / NBRC 10182 / NRRL Y-7954 / St-0401</strain>
    </source>
</reference>
<evidence type="ECO:0000256" key="9">
    <source>
        <dbReference type="ARBA" id="ARBA00055111"/>
    </source>
</evidence>
<evidence type="ECO:0000256" key="10">
    <source>
        <dbReference type="PROSITE-ProRule" id="PRU10141"/>
    </source>
</evidence>
<keyword evidence="7 10" id="KW-0067">ATP-binding</keyword>
<feature type="compositionally biased region" description="Pro residues" evidence="12">
    <location>
        <begin position="33"/>
        <end position="42"/>
    </location>
</feature>
<keyword evidence="6 11" id="KW-0418">Kinase</keyword>
<feature type="region of interest" description="Disordered" evidence="12">
    <location>
        <begin position="1"/>
        <end position="50"/>
    </location>
</feature>
<comment type="function">
    <text evidence="9">Responds to activation by environmental stress by phosphorylating downstream targets.</text>
</comment>
<proteinExistence type="inferred from homology"/>
<dbReference type="SUPFAM" id="SSF56112">
    <property type="entry name" value="Protein kinase-like (PK-like)"/>
    <property type="match status" value="1"/>
</dbReference>
<dbReference type="PRINTS" id="PR01773">
    <property type="entry name" value="P38MAPKINASE"/>
</dbReference>
<dbReference type="Proteomes" id="UP000019462">
    <property type="component" value="Unassembled WGS sequence"/>
</dbReference>
<dbReference type="EMBL" id="AWNI01000039">
    <property type="protein sequence ID" value="ETS59955.1"/>
    <property type="molecule type" value="Genomic_DNA"/>
</dbReference>
<dbReference type="InterPro" id="IPR008352">
    <property type="entry name" value="MAPK_HOG-like"/>
</dbReference>
<dbReference type="AlphaFoldDB" id="W3VEK6"/>
<dbReference type="InterPro" id="IPR011009">
    <property type="entry name" value="Kinase-like_dom_sf"/>
</dbReference>
<evidence type="ECO:0000256" key="4">
    <source>
        <dbReference type="ARBA" id="ARBA00022679"/>
    </source>
</evidence>
<keyword evidence="11" id="KW-0460">Magnesium</keyword>
<dbReference type="FunFam" id="1.10.510.10:FF:000040">
    <property type="entry name" value="Mitogen-activated protein kinase"/>
    <property type="match status" value="1"/>
</dbReference>
<feature type="region of interest" description="Disordered" evidence="12">
    <location>
        <begin position="141"/>
        <end position="161"/>
    </location>
</feature>
<dbReference type="FunFam" id="3.30.200.20:FF:000073">
    <property type="entry name" value="Mitogen-activated protein kinase"/>
    <property type="match status" value="1"/>
</dbReference>
<comment type="activity regulation">
    <text evidence="11">Activated by threonine and tyrosine phosphorylation.</text>
</comment>
<feature type="compositionally biased region" description="Basic and acidic residues" evidence="12">
    <location>
        <begin position="141"/>
        <end position="151"/>
    </location>
</feature>
<dbReference type="InterPro" id="IPR017441">
    <property type="entry name" value="Protein_kinase_ATP_BS"/>
</dbReference>
<comment type="caution">
    <text evidence="14">The sequence shown here is derived from an EMBL/GenBank/DDBJ whole genome shotgun (WGS) entry which is preliminary data.</text>
</comment>
<dbReference type="PROSITE" id="PS00107">
    <property type="entry name" value="PROTEIN_KINASE_ATP"/>
    <property type="match status" value="1"/>
</dbReference>
<dbReference type="GO" id="GO:0005634">
    <property type="term" value="C:nucleus"/>
    <property type="evidence" value="ECO:0007669"/>
    <property type="project" value="UniProtKB-SubCell"/>
</dbReference>
<dbReference type="PROSITE" id="PS00108">
    <property type="entry name" value="PROTEIN_KINASE_ST"/>
    <property type="match status" value="1"/>
</dbReference>
<dbReference type="InterPro" id="IPR003527">
    <property type="entry name" value="MAP_kinase_CS"/>
</dbReference>
<keyword evidence="15" id="KW-1185">Reference proteome</keyword>
<dbReference type="Gene3D" id="3.30.200.20">
    <property type="entry name" value="Phosphorylase Kinase, domain 1"/>
    <property type="match status" value="1"/>
</dbReference>
<feature type="domain" description="Protein kinase" evidence="13">
    <location>
        <begin position="222"/>
        <end position="511"/>
    </location>
</feature>
<dbReference type="SMART" id="SM00220">
    <property type="entry name" value="S_TKc"/>
    <property type="match status" value="1"/>
</dbReference>
<evidence type="ECO:0000256" key="6">
    <source>
        <dbReference type="ARBA" id="ARBA00022777"/>
    </source>
</evidence>